<keyword evidence="3" id="KW-1185">Reference proteome</keyword>
<evidence type="ECO:0000313" key="3">
    <source>
        <dbReference type="Proteomes" id="UP000317593"/>
    </source>
</evidence>
<feature type="transmembrane region" description="Helical" evidence="1">
    <location>
        <begin position="46"/>
        <end position="69"/>
    </location>
</feature>
<dbReference type="AlphaFoldDB" id="A0A521DIF0"/>
<evidence type="ECO:0008006" key="4">
    <source>
        <dbReference type="Google" id="ProtNLM"/>
    </source>
</evidence>
<feature type="transmembrane region" description="Helical" evidence="1">
    <location>
        <begin position="21"/>
        <end position="40"/>
    </location>
</feature>
<gene>
    <name evidence="2" type="ORF">SAMN06265218_110101</name>
</gene>
<feature type="transmembrane region" description="Helical" evidence="1">
    <location>
        <begin position="89"/>
        <end position="109"/>
    </location>
</feature>
<accession>A0A521DIF0</accession>
<dbReference type="EMBL" id="FXTH01000010">
    <property type="protein sequence ID" value="SMO71355.1"/>
    <property type="molecule type" value="Genomic_DNA"/>
</dbReference>
<sequence>MDKSGKAPHRSGYGAARLISDLMNPLLFPPVMLAVTGWLLGLSTVAIGSLFGFALLFYSFIPLASTLYLYRSKRIRSLDLPDRKTRNPLYLCSILSALAAVALSLAAGVLIPTGVLVITMVYLLNLIAGYLINLRWKMSMHAAGLATSGAILFCFSLLPFYPFSLTAGILSLIILLLLLPVTIWARYRLSVHSLPELFGGTAAGLLLTTIELVLLNNLW</sequence>
<proteinExistence type="predicted"/>
<name>A0A521DIF0_9BACT</name>
<evidence type="ECO:0000313" key="2">
    <source>
        <dbReference type="EMBL" id="SMO71355.1"/>
    </source>
</evidence>
<organism evidence="2 3">
    <name type="scientific">Fodinibius sediminis</name>
    <dbReference type="NCBI Taxonomy" id="1214077"/>
    <lineage>
        <taxon>Bacteria</taxon>
        <taxon>Pseudomonadati</taxon>
        <taxon>Balneolota</taxon>
        <taxon>Balneolia</taxon>
        <taxon>Balneolales</taxon>
        <taxon>Balneolaceae</taxon>
        <taxon>Fodinibius</taxon>
    </lineage>
</organism>
<feature type="transmembrane region" description="Helical" evidence="1">
    <location>
        <begin position="197"/>
        <end position="215"/>
    </location>
</feature>
<reference evidence="2 3" key="1">
    <citation type="submission" date="2017-05" db="EMBL/GenBank/DDBJ databases">
        <authorList>
            <person name="Varghese N."/>
            <person name="Submissions S."/>
        </authorList>
    </citation>
    <scope>NUCLEOTIDE SEQUENCE [LARGE SCALE GENOMIC DNA]</scope>
    <source>
        <strain evidence="2 3">DSM 21194</strain>
    </source>
</reference>
<keyword evidence="1" id="KW-1133">Transmembrane helix</keyword>
<evidence type="ECO:0000256" key="1">
    <source>
        <dbReference type="SAM" id="Phobius"/>
    </source>
</evidence>
<dbReference type="Proteomes" id="UP000317593">
    <property type="component" value="Unassembled WGS sequence"/>
</dbReference>
<feature type="transmembrane region" description="Helical" evidence="1">
    <location>
        <begin position="140"/>
        <end position="161"/>
    </location>
</feature>
<keyword evidence="1" id="KW-0472">Membrane</keyword>
<feature type="transmembrane region" description="Helical" evidence="1">
    <location>
        <begin position="115"/>
        <end position="133"/>
    </location>
</feature>
<protein>
    <recommendedName>
        <fullName evidence="4">PAP2 superfamily protein</fullName>
    </recommendedName>
</protein>
<feature type="transmembrane region" description="Helical" evidence="1">
    <location>
        <begin position="167"/>
        <end position="185"/>
    </location>
</feature>
<keyword evidence="1" id="KW-0812">Transmembrane</keyword>